<feature type="region of interest" description="Disordered" evidence="1">
    <location>
        <begin position="76"/>
        <end position="103"/>
    </location>
</feature>
<reference evidence="2" key="1">
    <citation type="submission" date="2022-01" db="EMBL/GenBank/DDBJ databases">
        <title>Genome sequence and assembly of Parabukholderia sp. RG36.</title>
        <authorList>
            <person name="Chhetri G."/>
        </authorList>
    </citation>
    <scope>NUCLEOTIDE SEQUENCE</scope>
    <source>
        <strain evidence="2">RG36</strain>
    </source>
</reference>
<gene>
    <name evidence="2" type="ORF">L5014_06650</name>
</gene>
<evidence type="ECO:0000313" key="2">
    <source>
        <dbReference type="EMBL" id="MCG5073048.1"/>
    </source>
</evidence>
<name>A0A9X1RKI2_9BURK</name>
<proteinExistence type="predicted"/>
<dbReference type="RefSeq" id="WP_238462782.1">
    <property type="nucleotide sequence ID" value="NZ_JAKLJA010000003.1"/>
</dbReference>
<evidence type="ECO:0000256" key="1">
    <source>
        <dbReference type="SAM" id="MobiDB-lite"/>
    </source>
</evidence>
<keyword evidence="3" id="KW-1185">Reference proteome</keyword>
<dbReference type="AlphaFoldDB" id="A0A9X1RKI2"/>
<comment type="caution">
    <text evidence="2">The sequence shown here is derived from an EMBL/GenBank/DDBJ whole genome shotgun (WGS) entry which is preliminary data.</text>
</comment>
<protein>
    <submittedName>
        <fullName evidence="2">Uncharacterized protein</fullName>
    </submittedName>
</protein>
<accession>A0A9X1RKI2</accession>
<dbReference type="EMBL" id="JAKLJA010000003">
    <property type="protein sequence ID" value="MCG5073048.1"/>
    <property type="molecule type" value="Genomic_DNA"/>
</dbReference>
<dbReference type="Proteomes" id="UP001139308">
    <property type="component" value="Unassembled WGS sequence"/>
</dbReference>
<evidence type="ECO:0000313" key="3">
    <source>
        <dbReference type="Proteomes" id="UP001139308"/>
    </source>
</evidence>
<organism evidence="2 3">
    <name type="scientific">Paraburkholderia tagetis</name>
    <dbReference type="NCBI Taxonomy" id="2913261"/>
    <lineage>
        <taxon>Bacteria</taxon>
        <taxon>Pseudomonadati</taxon>
        <taxon>Pseudomonadota</taxon>
        <taxon>Betaproteobacteria</taxon>
        <taxon>Burkholderiales</taxon>
        <taxon>Burkholderiaceae</taxon>
        <taxon>Paraburkholderia</taxon>
    </lineage>
</organism>
<feature type="compositionally biased region" description="Low complexity" evidence="1">
    <location>
        <begin position="88"/>
        <end position="103"/>
    </location>
</feature>
<sequence>MTETTPQSSLRTVQQFSERHPAWTEAALRNLIFKAEARESSRGTIPGNGLIECGAIVRIGRKVLIDEAPFFAWVRAQGQPAHPNPPTAKSSRNKSASNAARAA</sequence>